<evidence type="ECO:0000313" key="2">
    <source>
        <dbReference type="EMBL" id="QLJ52542.1"/>
    </source>
</evidence>
<reference evidence="4" key="1">
    <citation type="journal article" date="2020" name="Appl. Environ. Microbiol.">
        <title>Metabolic Diversity and Evolutionary History of the Archaeal Phylum 'Candidatus Micrarchaeota' Uncovered from a Freshwater Lake Metagenome.</title>
        <authorList>
            <person name="Kadnikov V.V."/>
            <person name="Savvichev A.S."/>
            <person name="Mardanov A.V."/>
            <person name="Beletsky A.V."/>
            <person name="Chupakov A.V."/>
            <person name="Kokryatskaya N.M."/>
            <person name="Pimenov N.V."/>
            <person name="Ravin N.V."/>
        </authorList>
    </citation>
    <scope>NUCLEOTIDE SEQUENCE</scope>
    <source>
        <strain evidence="4">Sv326</strain>
    </source>
</reference>
<sequence>MTYPNLTNVTSIEGLASYDNAVTGGYYAPMVVFSIFIIVLGITAAYLKNKSIVVASFFSTMSAIFLWLLGLLAWTYLAVCVVVLIASSILLIRESG</sequence>
<gene>
    <name evidence="2" type="ORF">Sv326_0367</name>
    <name evidence="3" type="ORF">Sv326_0404</name>
    <name evidence="4" type="ORF">Sv326_0441</name>
</gene>
<accession>A0A7D6BL98</accession>
<dbReference type="KEGG" id="flt:Sv326_0404"/>
<organism evidence="4 5">
    <name type="scientific">Fermentimicrarchaeum limneticum</name>
    <dbReference type="NCBI Taxonomy" id="2795018"/>
    <lineage>
        <taxon>Archaea</taxon>
        <taxon>Candidatus Micrarchaeota</taxon>
        <taxon>Candidatus Fermentimicrarchaeales</taxon>
        <taxon>Candidatus Fermentimicrarchaeaceae</taxon>
        <taxon>Candidatus Fermentimicrarchaeum</taxon>
    </lineage>
</organism>
<protein>
    <submittedName>
        <fullName evidence="4">Uncharacterized protein</fullName>
    </submittedName>
</protein>
<dbReference type="AlphaFoldDB" id="A0A7D6BL98"/>
<evidence type="ECO:0000256" key="1">
    <source>
        <dbReference type="SAM" id="Phobius"/>
    </source>
</evidence>
<keyword evidence="1" id="KW-0812">Transmembrane</keyword>
<evidence type="ECO:0000313" key="5">
    <source>
        <dbReference type="Proteomes" id="UP000510821"/>
    </source>
</evidence>
<proteinExistence type="predicted"/>
<dbReference type="EMBL" id="CP058998">
    <property type="protein sequence ID" value="QLJ52616.1"/>
    <property type="molecule type" value="Genomic_DNA"/>
</dbReference>
<feature type="transmembrane region" description="Helical" evidence="1">
    <location>
        <begin position="26"/>
        <end position="47"/>
    </location>
</feature>
<keyword evidence="1" id="KW-0472">Membrane</keyword>
<reference evidence="5" key="2">
    <citation type="submission" date="2020-07" db="EMBL/GenBank/DDBJ databases">
        <title>Metabolic diversity and evolutionary history of the archaeal phylum ###Micrarchaeota### uncovered from a freshwater lake metagenome.</title>
        <authorList>
            <person name="Kadnikov V.V."/>
            <person name="Savvichev A.S."/>
            <person name="Mardanov A.V."/>
            <person name="Beletsky A.V."/>
            <person name="Chupakov A.V."/>
            <person name="Kokryatskaya N.M."/>
            <person name="Pimenov N.V."/>
            <person name="Ravin N.V."/>
        </authorList>
    </citation>
    <scope>NUCLEOTIDE SEQUENCE [LARGE SCALE GENOMIC DNA]</scope>
</reference>
<evidence type="ECO:0000313" key="4">
    <source>
        <dbReference type="EMBL" id="QLJ52616.1"/>
    </source>
</evidence>
<feature type="transmembrane region" description="Helical" evidence="1">
    <location>
        <begin position="52"/>
        <end position="68"/>
    </location>
</feature>
<dbReference type="EMBL" id="CP058998">
    <property type="protein sequence ID" value="QLJ52579.1"/>
    <property type="molecule type" value="Genomic_DNA"/>
</dbReference>
<dbReference type="Proteomes" id="UP000510821">
    <property type="component" value="Chromosome"/>
</dbReference>
<feature type="transmembrane region" description="Helical" evidence="1">
    <location>
        <begin position="74"/>
        <end position="92"/>
    </location>
</feature>
<dbReference type="KEGG" id="flt:Sv326_0441"/>
<evidence type="ECO:0000313" key="3">
    <source>
        <dbReference type="EMBL" id="QLJ52579.1"/>
    </source>
</evidence>
<keyword evidence="1" id="KW-1133">Transmembrane helix</keyword>
<dbReference type="KEGG" id="flt:Sv326_0367"/>
<name>A0A7D6BL98_FERL1</name>
<dbReference type="EMBL" id="CP058998">
    <property type="protein sequence ID" value="QLJ52542.1"/>
    <property type="molecule type" value="Genomic_DNA"/>
</dbReference>